<keyword evidence="5" id="KW-0460">Magnesium</keyword>
<accession>A0ABV8LHC0</accession>
<evidence type="ECO:0000256" key="1">
    <source>
        <dbReference type="ARBA" id="ARBA00001936"/>
    </source>
</evidence>
<dbReference type="EMBL" id="JBHSAY010000005">
    <property type="protein sequence ID" value="MFC4130135.1"/>
    <property type="molecule type" value="Genomic_DNA"/>
</dbReference>
<dbReference type="PROSITE" id="PS51462">
    <property type="entry name" value="NUDIX"/>
    <property type="match status" value="1"/>
</dbReference>
<evidence type="ECO:0000256" key="2">
    <source>
        <dbReference type="ARBA" id="ARBA00001946"/>
    </source>
</evidence>
<comment type="caution">
    <text evidence="8">The sequence shown here is derived from an EMBL/GenBank/DDBJ whole genome shotgun (WGS) entry which is preliminary data.</text>
</comment>
<feature type="domain" description="Nudix hydrolase" evidence="7">
    <location>
        <begin position="32"/>
        <end position="172"/>
    </location>
</feature>
<dbReference type="CDD" id="cd18870">
    <property type="entry name" value="NUDIX_AcylCoAdiphos_Nudt19"/>
    <property type="match status" value="1"/>
</dbReference>
<dbReference type="Gene3D" id="3.90.79.10">
    <property type="entry name" value="Nucleoside Triphosphate Pyrophosphohydrolase"/>
    <property type="match status" value="2"/>
</dbReference>
<keyword evidence="3" id="KW-0479">Metal-binding</keyword>
<dbReference type="RefSeq" id="WP_253758475.1">
    <property type="nucleotide sequence ID" value="NZ_JAMZDZ010000001.1"/>
</dbReference>
<reference evidence="9" key="1">
    <citation type="journal article" date="2019" name="Int. J. Syst. Evol. Microbiol.">
        <title>The Global Catalogue of Microorganisms (GCM) 10K type strain sequencing project: providing services to taxonomists for standard genome sequencing and annotation.</title>
        <authorList>
            <consortium name="The Broad Institute Genomics Platform"/>
            <consortium name="The Broad Institute Genome Sequencing Center for Infectious Disease"/>
            <person name="Wu L."/>
            <person name="Ma J."/>
        </authorList>
    </citation>
    <scope>NUCLEOTIDE SEQUENCE [LARGE SCALE GENOMIC DNA]</scope>
    <source>
        <strain evidence="9">CGMCC 4.7289</strain>
    </source>
</reference>
<keyword evidence="6" id="KW-0464">Manganese</keyword>
<evidence type="ECO:0000256" key="3">
    <source>
        <dbReference type="ARBA" id="ARBA00022723"/>
    </source>
</evidence>
<dbReference type="PANTHER" id="PTHR12318:SF0">
    <property type="entry name" value="ACYL-COENZYME A DIPHOSPHATASE NUDT19"/>
    <property type="match status" value="1"/>
</dbReference>
<sequence length="204" mass="21933">MTNPFDGIPGADLAYFREQSERFAASGASPAVPRLAATAILLRPDGAVLLMRRPVKMVFGGRWVFPGGSADPIDAEPGGSELEIAARAALREVREETGLVVAAEQLLAWARWVTPEFEPRRFDTYFFIGLVDAETDAVEVNGETEEHRWLTATAALAGYAAGQLSMLPPTVVTLRELADLSTMDAVRAAAVAKDLSSPILPRLP</sequence>
<evidence type="ECO:0000256" key="6">
    <source>
        <dbReference type="ARBA" id="ARBA00023211"/>
    </source>
</evidence>
<comment type="cofactor">
    <cofactor evidence="2">
        <name>Mg(2+)</name>
        <dbReference type="ChEBI" id="CHEBI:18420"/>
    </cofactor>
</comment>
<comment type="cofactor">
    <cofactor evidence="1">
        <name>Mn(2+)</name>
        <dbReference type="ChEBI" id="CHEBI:29035"/>
    </cofactor>
</comment>
<organism evidence="8 9">
    <name type="scientific">Hamadaea flava</name>
    <dbReference type="NCBI Taxonomy" id="1742688"/>
    <lineage>
        <taxon>Bacteria</taxon>
        <taxon>Bacillati</taxon>
        <taxon>Actinomycetota</taxon>
        <taxon>Actinomycetes</taxon>
        <taxon>Micromonosporales</taxon>
        <taxon>Micromonosporaceae</taxon>
        <taxon>Hamadaea</taxon>
    </lineage>
</organism>
<dbReference type="SUPFAM" id="SSF55811">
    <property type="entry name" value="Nudix"/>
    <property type="match status" value="1"/>
</dbReference>
<protein>
    <submittedName>
        <fullName evidence="8">NUDIX domain-containing protein</fullName>
    </submittedName>
</protein>
<name>A0ABV8LHC0_9ACTN</name>
<evidence type="ECO:0000256" key="5">
    <source>
        <dbReference type="ARBA" id="ARBA00022842"/>
    </source>
</evidence>
<dbReference type="InterPro" id="IPR039121">
    <property type="entry name" value="NUDT19"/>
</dbReference>
<keyword evidence="4" id="KW-0378">Hydrolase</keyword>
<dbReference type="InterPro" id="IPR015797">
    <property type="entry name" value="NUDIX_hydrolase-like_dom_sf"/>
</dbReference>
<evidence type="ECO:0000256" key="4">
    <source>
        <dbReference type="ARBA" id="ARBA00022801"/>
    </source>
</evidence>
<proteinExistence type="predicted"/>
<dbReference type="InterPro" id="IPR000086">
    <property type="entry name" value="NUDIX_hydrolase_dom"/>
</dbReference>
<evidence type="ECO:0000313" key="9">
    <source>
        <dbReference type="Proteomes" id="UP001595816"/>
    </source>
</evidence>
<dbReference type="Pfam" id="PF00293">
    <property type="entry name" value="NUDIX"/>
    <property type="match status" value="1"/>
</dbReference>
<gene>
    <name evidence="8" type="ORF">ACFOZ4_05890</name>
</gene>
<dbReference type="PANTHER" id="PTHR12318">
    <property type="entry name" value="TESTOSTERONE-REGULATED PROTEIN RP2"/>
    <property type="match status" value="1"/>
</dbReference>
<dbReference type="Proteomes" id="UP001595816">
    <property type="component" value="Unassembled WGS sequence"/>
</dbReference>
<evidence type="ECO:0000313" key="8">
    <source>
        <dbReference type="EMBL" id="MFC4130135.1"/>
    </source>
</evidence>
<keyword evidence="9" id="KW-1185">Reference proteome</keyword>
<evidence type="ECO:0000259" key="7">
    <source>
        <dbReference type="PROSITE" id="PS51462"/>
    </source>
</evidence>